<dbReference type="RefSeq" id="WP_154545546.1">
    <property type="nucleotide sequence ID" value="NZ_VULO01000010.1"/>
</dbReference>
<protein>
    <submittedName>
        <fullName evidence="2">OB-fold nucleic acid binding domain-containing protein</fullName>
    </submittedName>
</protein>
<accession>A0A6N7VV19</accession>
<dbReference type="EMBL" id="VULO01000010">
    <property type="protein sequence ID" value="MSS84830.1"/>
    <property type="molecule type" value="Genomic_DNA"/>
</dbReference>
<keyword evidence="3" id="KW-1185">Reference proteome</keyword>
<organism evidence="2 3">
    <name type="scientific">Scrofimicrobium canadense</name>
    <dbReference type="NCBI Taxonomy" id="2652290"/>
    <lineage>
        <taxon>Bacteria</taxon>
        <taxon>Bacillati</taxon>
        <taxon>Actinomycetota</taxon>
        <taxon>Actinomycetes</taxon>
        <taxon>Actinomycetales</taxon>
        <taxon>Actinomycetaceae</taxon>
        <taxon>Scrofimicrobium</taxon>
    </lineage>
</organism>
<proteinExistence type="predicted"/>
<dbReference type="Proteomes" id="UP000470875">
    <property type="component" value="Unassembled WGS sequence"/>
</dbReference>
<evidence type="ECO:0000313" key="2">
    <source>
        <dbReference type="EMBL" id="MSS84830.1"/>
    </source>
</evidence>
<reference evidence="2 3" key="1">
    <citation type="submission" date="2019-08" db="EMBL/GenBank/DDBJ databases">
        <title>In-depth cultivation of the pig gut microbiome towards novel bacterial diversity and tailored functional studies.</title>
        <authorList>
            <person name="Wylensek D."/>
            <person name="Hitch T.C.A."/>
            <person name="Clavel T."/>
        </authorList>
    </citation>
    <scope>NUCLEOTIDE SEQUENCE [LARGE SCALE GENOMIC DNA]</scope>
    <source>
        <strain evidence="2 3">WB03_NA08</strain>
    </source>
</reference>
<feature type="region of interest" description="Disordered" evidence="1">
    <location>
        <begin position="1"/>
        <end position="30"/>
    </location>
</feature>
<dbReference type="AlphaFoldDB" id="A0A6N7VV19"/>
<evidence type="ECO:0000256" key="1">
    <source>
        <dbReference type="SAM" id="MobiDB-lite"/>
    </source>
</evidence>
<evidence type="ECO:0000313" key="3">
    <source>
        <dbReference type="Proteomes" id="UP000470875"/>
    </source>
</evidence>
<name>A0A6N7VV19_9ACTO</name>
<gene>
    <name evidence="2" type="ORF">FYJ24_08650</name>
</gene>
<sequence length="114" mass="12562">MRLFDRWLRKDPGETNHRQPHPEPDSTHDPIALCKERVPARVVGTVKWVEIDESGPCFRAVLEDETGTITLAWPGRREIPGISEGTVLSATGTVAKGSAGMRILDPQYSIEAVS</sequence>
<comment type="caution">
    <text evidence="2">The sequence shown here is derived from an EMBL/GenBank/DDBJ whole genome shotgun (WGS) entry which is preliminary data.</text>
</comment>